<feature type="compositionally biased region" description="Basic residues" evidence="9">
    <location>
        <begin position="590"/>
        <end position="601"/>
    </location>
</feature>
<feature type="region of interest" description="Disordered" evidence="9">
    <location>
        <begin position="573"/>
        <end position="616"/>
    </location>
</feature>
<dbReference type="InterPro" id="IPR000719">
    <property type="entry name" value="Prot_kinase_dom"/>
</dbReference>
<dbReference type="Proteomes" id="UP000504638">
    <property type="component" value="Unplaced"/>
</dbReference>
<reference evidence="14" key="2">
    <citation type="submission" date="2020-04" db="EMBL/GenBank/DDBJ databases">
        <authorList>
            <consortium name="NCBI Genome Project"/>
        </authorList>
    </citation>
    <scope>NUCLEOTIDE SEQUENCE</scope>
    <source>
        <strain evidence="14">CBS 781.70</strain>
    </source>
</reference>
<dbReference type="GeneID" id="54417141"/>
<dbReference type="AlphaFoldDB" id="A0A6G1FZ09"/>
<evidence type="ECO:0000259" key="11">
    <source>
        <dbReference type="PROSITE" id="PS51285"/>
    </source>
</evidence>
<evidence type="ECO:0000313" key="14">
    <source>
        <dbReference type="RefSeq" id="XP_033532537.1"/>
    </source>
</evidence>
<dbReference type="InterPro" id="IPR011009">
    <property type="entry name" value="Kinase-like_dom_sf"/>
</dbReference>
<dbReference type="InterPro" id="IPR050236">
    <property type="entry name" value="Ser_Thr_kinase_AGC"/>
</dbReference>
<evidence type="ECO:0000256" key="6">
    <source>
        <dbReference type="ARBA" id="ARBA00022840"/>
    </source>
</evidence>
<feature type="non-terminal residue" evidence="12">
    <location>
        <position position="1"/>
    </location>
</feature>
<feature type="domain" description="AGC-kinase C-terminal" evidence="11">
    <location>
        <begin position="411"/>
        <end position="476"/>
    </location>
</feature>
<feature type="region of interest" description="Disordered" evidence="9">
    <location>
        <begin position="447"/>
        <end position="476"/>
    </location>
</feature>
<dbReference type="OrthoDB" id="3638488at2759"/>
<keyword evidence="5 12" id="KW-0418">Kinase</keyword>
<comment type="catalytic activity">
    <reaction evidence="8">
        <text>L-seryl-[protein] + ATP = O-phospho-L-seryl-[protein] + ADP + H(+)</text>
        <dbReference type="Rhea" id="RHEA:17989"/>
        <dbReference type="Rhea" id="RHEA-COMP:9863"/>
        <dbReference type="Rhea" id="RHEA-COMP:11604"/>
        <dbReference type="ChEBI" id="CHEBI:15378"/>
        <dbReference type="ChEBI" id="CHEBI:29999"/>
        <dbReference type="ChEBI" id="CHEBI:30616"/>
        <dbReference type="ChEBI" id="CHEBI:83421"/>
        <dbReference type="ChEBI" id="CHEBI:456216"/>
        <dbReference type="EC" id="2.7.11.1"/>
    </reaction>
</comment>
<gene>
    <name evidence="12 14" type="ORF">P152DRAFT_400406</name>
</gene>
<evidence type="ECO:0000256" key="3">
    <source>
        <dbReference type="ARBA" id="ARBA00022679"/>
    </source>
</evidence>
<dbReference type="InterPro" id="IPR000961">
    <property type="entry name" value="AGC-kinase_C"/>
</dbReference>
<evidence type="ECO:0000256" key="1">
    <source>
        <dbReference type="ARBA" id="ARBA00012513"/>
    </source>
</evidence>
<evidence type="ECO:0000313" key="12">
    <source>
        <dbReference type="EMBL" id="KAF1810906.1"/>
    </source>
</evidence>
<dbReference type="GO" id="GO:0004674">
    <property type="term" value="F:protein serine/threonine kinase activity"/>
    <property type="evidence" value="ECO:0007669"/>
    <property type="project" value="UniProtKB-KW"/>
</dbReference>
<evidence type="ECO:0000256" key="2">
    <source>
        <dbReference type="ARBA" id="ARBA00022527"/>
    </source>
</evidence>
<evidence type="ECO:0000256" key="5">
    <source>
        <dbReference type="ARBA" id="ARBA00022777"/>
    </source>
</evidence>
<keyword evidence="6" id="KW-0067">ATP-binding</keyword>
<dbReference type="SUPFAM" id="SSF56112">
    <property type="entry name" value="Protein kinase-like (PK-like)"/>
    <property type="match status" value="1"/>
</dbReference>
<evidence type="ECO:0000256" key="4">
    <source>
        <dbReference type="ARBA" id="ARBA00022741"/>
    </source>
</evidence>
<dbReference type="PROSITE" id="PS50011">
    <property type="entry name" value="PROTEIN_KINASE_DOM"/>
    <property type="match status" value="1"/>
</dbReference>
<feature type="domain" description="Protein kinase" evidence="10">
    <location>
        <begin position="6"/>
        <end position="410"/>
    </location>
</feature>
<dbReference type="GO" id="GO:0035556">
    <property type="term" value="P:intracellular signal transduction"/>
    <property type="evidence" value="ECO:0007669"/>
    <property type="project" value="TreeGrafter"/>
</dbReference>
<dbReference type="PANTHER" id="PTHR24356">
    <property type="entry name" value="SERINE/THREONINE-PROTEIN KINASE"/>
    <property type="match status" value="1"/>
</dbReference>
<dbReference type="Gene3D" id="3.30.200.20">
    <property type="entry name" value="Phosphorylase Kinase, domain 1"/>
    <property type="match status" value="1"/>
</dbReference>
<feature type="compositionally biased region" description="Basic and acidic residues" evidence="9">
    <location>
        <begin position="459"/>
        <end position="476"/>
    </location>
</feature>
<dbReference type="GO" id="GO:0005524">
    <property type="term" value="F:ATP binding"/>
    <property type="evidence" value="ECO:0007669"/>
    <property type="project" value="UniProtKB-KW"/>
</dbReference>
<evidence type="ECO:0000256" key="8">
    <source>
        <dbReference type="ARBA" id="ARBA00048679"/>
    </source>
</evidence>
<evidence type="ECO:0000256" key="9">
    <source>
        <dbReference type="SAM" id="MobiDB-lite"/>
    </source>
</evidence>
<dbReference type="EC" id="2.7.11.1" evidence="1"/>
<reference evidence="14" key="3">
    <citation type="submission" date="2025-04" db="UniProtKB">
        <authorList>
            <consortium name="RefSeq"/>
        </authorList>
    </citation>
    <scope>IDENTIFICATION</scope>
    <source>
        <strain evidence="14">CBS 781.70</strain>
    </source>
</reference>
<dbReference type="SMART" id="SM00220">
    <property type="entry name" value="S_TKc"/>
    <property type="match status" value="1"/>
</dbReference>
<dbReference type="PROSITE" id="PS51285">
    <property type="entry name" value="AGC_KINASE_CTER"/>
    <property type="match status" value="1"/>
</dbReference>
<dbReference type="RefSeq" id="XP_033532537.1">
    <property type="nucleotide sequence ID" value="XM_033676571.1"/>
</dbReference>
<organism evidence="12">
    <name type="scientific">Eremomyces bilateralis CBS 781.70</name>
    <dbReference type="NCBI Taxonomy" id="1392243"/>
    <lineage>
        <taxon>Eukaryota</taxon>
        <taxon>Fungi</taxon>
        <taxon>Dikarya</taxon>
        <taxon>Ascomycota</taxon>
        <taxon>Pezizomycotina</taxon>
        <taxon>Dothideomycetes</taxon>
        <taxon>Dothideomycetes incertae sedis</taxon>
        <taxon>Eremomycetales</taxon>
        <taxon>Eremomycetaceae</taxon>
        <taxon>Eremomyces</taxon>
    </lineage>
</organism>
<sequence length="616" mass="69508">VSIAGYDIIRVLGKGSFGVVRLVRESSDSSTSVPSAKGKSSSHYQSTSSQRAQSTSTTGSTPKLAGGPSPKSQLYAMKVIRKSDMLRNCQEGHLRAERDFLVGSEDSNWVVPLVAAFQDDSHLYLVMEYMVGGDFLGLLLREDVLDEPVARWYIAEMILCIEEAHKMKWIHRDVKPDNFLIDAKGHMKISDFGLAFDGHWSHNQQYFNERRYTLLERLGIHVRGDSKDEVDEGDGGSAKKYHRALHRSVSTRSCSHRRQNEGVLDYLNRTAKRRLAKSVVGTSQYMAPEVIRGEDYDGRCDWWSVGVILYECLYGCTPFFAEDRDKTKARILRHEVELHFPTRPRLARPQSLRPVQLRDVSPSAIDLIYQLLQERQIRLSSRRYRANDPLLPRDFAFDNDAEDIKRHPFFRGIDWHRIPTSRPPFVPVVRAGQGVDKYFDKEEEILNSTSSTDDSSSEESVKGFDDLEPGAADRNDGTVVGDGAGEHLAGRLIGGGIVGGPRIAKKGKRKRDQKRARDKLIRDPTVGKRVLELRKKAAFLGYTYRRPRFAGLDEEGWREMRADWSVCVDGAGEVEKEGGEEERGGEGSARRKTRGVRRWRNGKSLVPSGTVLPVTD</sequence>
<comment type="catalytic activity">
    <reaction evidence="7">
        <text>L-threonyl-[protein] + ATP = O-phospho-L-threonyl-[protein] + ADP + H(+)</text>
        <dbReference type="Rhea" id="RHEA:46608"/>
        <dbReference type="Rhea" id="RHEA-COMP:11060"/>
        <dbReference type="Rhea" id="RHEA-COMP:11605"/>
        <dbReference type="ChEBI" id="CHEBI:15378"/>
        <dbReference type="ChEBI" id="CHEBI:30013"/>
        <dbReference type="ChEBI" id="CHEBI:30616"/>
        <dbReference type="ChEBI" id="CHEBI:61977"/>
        <dbReference type="ChEBI" id="CHEBI:456216"/>
        <dbReference type="EC" id="2.7.11.1"/>
    </reaction>
</comment>
<evidence type="ECO:0000313" key="13">
    <source>
        <dbReference type="Proteomes" id="UP000504638"/>
    </source>
</evidence>
<feature type="compositionally biased region" description="Low complexity" evidence="9">
    <location>
        <begin position="41"/>
        <end position="61"/>
    </location>
</feature>
<reference evidence="12 14" key="1">
    <citation type="submission" date="2020-01" db="EMBL/GenBank/DDBJ databases">
        <authorList>
            <consortium name="DOE Joint Genome Institute"/>
            <person name="Haridas S."/>
            <person name="Albert R."/>
            <person name="Binder M."/>
            <person name="Bloem J."/>
            <person name="Labutti K."/>
            <person name="Salamov A."/>
            <person name="Andreopoulos B."/>
            <person name="Baker S.E."/>
            <person name="Barry K."/>
            <person name="Bills G."/>
            <person name="Bluhm B.H."/>
            <person name="Cannon C."/>
            <person name="Castanera R."/>
            <person name="Culley D.E."/>
            <person name="Daum C."/>
            <person name="Ezra D."/>
            <person name="Gonzalez J.B."/>
            <person name="Henrissat B."/>
            <person name="Kuo A."/>
            <person name="Liang C."/>
            <person name="Lipzen A."/>
            <person name="Lutzoni F."/>
            <person name="Magnuson J."/>
            <person name="Mondo S."/>
            <person name="Nolan M."/>
            <person name="Ohm R."/>
            <person name="Pangilinan J."/>
            <person name="Park H.-J."/>
            <person name="Ramirez L."/>
            <person name="Alfaro M."/>
            <person name="Sun H."/>
            <person name="Tritt A."/>
            <person name="Yoshinaga Y."/>
            <person name="Zwiers L.-H."/>
            <person name="Turgeon B.G."/>
            <person name="Goodwin S.B."/>
            <person name="Spatafora J.W."/>
            <person name="Crous P.W."/>
            <person name="Grigoriev I.V."/>
        </authorList>
    </citation>
    <scope>NUCLEOTIDE SEQUENCE</scope>
    <source>
        <strain evidence="12 14">CBS 781.70</strain>
    </source>
</reference>
<feature type="region of interest" description="Disordered" evidence="9">
    <location>
        <begin position="28"/>
        <end position="71"/>
    </location>
</feature>
<keyword evidence="4" id="KW-0547">Nucleotide-binding</keyword>
<proteinExistence type="predicted"/>
<keyword evidence="13" id="KW-1185">Reference proteome</keyword>
<dbReference type="Pfam" id="PF00069">
    <property type="entry name" value="Pkinase"/>
    <property type="match status" value="2"/>
</dbReference>
<keyword evidence="2" id="KW-0723">Serine/threonine-protein kinase</keyword>
<protein>
    <recommendedName>
        <fullName evidence="1">non-specific serine/threonine protein kinase</fullName>
        <ecNumber evidence="1">2.7.11.1</ecNumber>
    </recommendedName>
</protein>
<evidence type="ECO:0000259" key="10">
    <source>
        <dbReference type="PROSITE" id="PS50011"/>
    </source>
</evidence>
<dbReference type="EMBL" id="ML975164">
    <property type="protein sequence ID" value="KAF1810906.1"/>
    <property type="molecule type" value="Genomic_DNA"/>
</dbReference>
<accession>A0A6G1FZ09</accession>
<dbReference type="PANTHER" id="PTHR24356:SF400">
    <property type="entry name" value="SERINE_THREONINE-PROTEIN KINASE CBK1"/>
    <property type="match status" value="1"/>
</dbReference>
<feature type="compositionally biased region" description="Basic and acidic residues" evidence="9">
    <location>
        <begin position="573"/>
        <end position="589"/>
    </location>
</feature>
<dbReference type="Gene3D" id="1.10.510.10">
    <property type="entry name" value="Transferase(Phosphotransferase) domain 1"/>
    <property type="match status" value="1"/>
</dbReference>
<evidence type="ECO:0000256" key="7">
    <source>
        <dbReference type="ARBA" id="ARBA00047899"/>
    </source>
</evidence>
<name>A0A6G1FZ09_9PEZI</name>
<keyword evidence="3" id="KW-0808">Transferase</keyword>